<name>A0A9X6LCH9_BACTU</name>
<evidence type="ECO:0000313" key="1">
    <source>
        <dbReference type="EMBL" id="OUB42106.1"/>
    </source>
</evidence>
<sequence>MFCFRFGLIQLQQLECSVAAFAFGFIQLQRLEQSVVSRLPTRQKAPLRQEFQRPLVLSKPLPLLV</sequence>
<proteinExistence type="predicted"/>
<dbReference type="EMBL" id="MOOP01000152">
    <property type="protein sequence ID" value="OUB42106.1"/>
    <property type="molecule type" value="Genomic_DNA"/>
</dbReference>
<gene>
    <name evidence="1" type="ORF">BK741_26630</name>
</gene>
<accession>A0A9X6LCH9</accession>
<dbReference type="Proteomes" id="UP000195120">
    <property type="component" value="Unassembled WGS sequence"/>
</dbReference>
<comment type="caution">
    <text evidence="1">The sequence shown here is derived from an EMBL/GenBank/DDBJ whole genome shotgun (WGS) entry which is preliminary data.</text>
</comment>
<protein>
    <submittedName>
        <fullName evidence="1">Uncharacterized protein</fullName>
    </submittedName>
</protein>
<dbReference type="AlphaFoldDB" id="A0A9X6LCH9"/>
<reference evidence="1 2" key="1">
    <citation type="submission" date="2016-10" db="EMBL/GenBank/DDBJ databases">
        <title>Comparative genomics of Bacillus thuringiensis reveals a path to pathogens against multiple invertebrate hosts.</title>
        <authorList>
            <person name="Zheng J."/>
            <person name="Gao Q."/>
            <person name="Liu H."/>
            <person name="Peng D."/>
            <person name="Ruan L."/>
            <person name="Sun M."/>
        </authorList>
    </citation>
    <scope>NUCLEOTIDE SEQUENCE [LARGE SCALE GENOMIC DNA]</scope>
    <source>
        <strain evidence="1">BGSC 4BW1</strain>
    </source>
</reference>
<organism evidence="1 2">
    <name type="scientific">Bacillus thuringiensis serovar iberica</name>
    <dbReference type="NCBI Taxonomy" id="180866"/>
    <lineage>
        <taxon>Bacteria</taxon>
        <taxon>Bacillati</taxon>
        <taxon>Bacillota</taxon>
        <taxon>Bacilli</taxon>
        <taxon>Bacillales</taxon>
        <taxon>Bacillaceae</taxon>
        <taxon>Bacillus</taxon>
        <taxon>Bacillus cereus group</taxon>
    </lineage>
</organism>
<evidence type="ECO:0000313" key="2">
    <source>
        <dbReference type="Proteomes" id="UP000195120"/>
    </source>
</evidence>